<dbReference type="Proteomes" id="UP000759131">
    <property type="component" value="Unassembled WGS sequence"/>
</dbReference>
<dbReference type="AlphaFoldDB" id="A0A7R9KP32"/>
<name>A0A7R9KP32_9ACAR</name>
<organism evidence="2">
    <name type="scientific">Medioppia subpectinata</name>
    <dbReference type="NCBI Taxonomy" id="1979941"/>
    <lineage>
        <taxon>Eukaryota</taxon>
        <taxon>Metazoa</taxon>
        <taxon>Ecdysozoa</taxon>
        <taxon>Arthropoda</taxon>
        <taxon>Chelicerata</taxon>
        <taxon>Arachnida</taxon>
        <taxon>Acari</taxon>
        <taxon>Acariformes</taxon>
        <taxon>Sarcoptiformes</taxon>
        <taxon>Oribatida</taxon>
        <taxon>Brachypylina</taxon>
        <taxon>Oppioidea</taxon>
        <taxon>Oppiidae</taxon>
        <taxon>Medioppia</taxon>
    </lineage>
</organism>
<accession>A0A7R9KP32</accession>
<feature type="domain" description="F-box" evidence="1">
    <location>
        <begin position="35"/>
        <end position="67"/>
    </location>
</feature>
<evidence type="ECO:0000313" key="3">
    <source>
        <dbReference type="Proteomes" id="UP000759131"/>
    </source>
</evidence>
<dbReference type="EMBL" id="CAJPIZ010004100">
    <property type="protein sequence ID" value="CAG2107156.1"/>
    <property type="molecule type" value="Genomic_DNA"/>
</dbReference>
<sequence length="304" mass="34821">MSQNNSMKTSLETKVDGNQDIKQQPKLYAMDSLDRFGDDLFEYLLSYLSLEDRFRLECVSKQFQRTVFKSVVDICIDDSLLANRLKTQMLASIAMKCPNIRRLDCREMTSEELIPEVITAFGNHLRDIHCELVSNSNQWLPTYGSLVTQMTVWKRSAKQSLIHCNRLSRLTVWQLTDVFGNTFPELLVNDLQSMEFRVASDNDSQLLPAFVSRNLSLKHFAIVIDRDLPEMCQLLSRLTQLQHLGLHLGSTIPSVQALLSEISGIYANRSPFFGTVETLPPINTFNTTFRSTKWERLQDPVAHP</sequence>
<evidence type="ECO:0000313" key="2">
    <source>
        <dbReference type="EMBL" id="CAD7626726.1"/>
    </source>
</evidence>
<dbReference type="EMBL" id="OC858675">
    <property type="protein sequence ID" value="CAD7626726.1"/>
    <property type="molecule type" value="Genomic_DNA"/>
</dbReference>
<evidence type="ECO:0000259" key="1">
    <source>
        <dbReference type="Pfam" id="PF00646"/>
    </source>
</evidence>
<dbReference type="SUPFAM" id="SSF81383">
    <property type="entry name" value="F-box domain"/>
    <property type="match status" value="1"/>
</dbReference>
<keyword evidence="3" id="KW-1185">Reference proteome</keyword>
<reference evidence="2" key="1">
    <citation type="submission" date="2020-11" db="EMBL/GenBank/DDBJ databases">
        <authorList>
            <person name="Tran Van P."/>
        </authorList>
    </citation>
    <scope>NUCLEOTIDE SEQUENCE</scope>
</reference>
<proteinExistence type="predicted"/>
<protein>
    <recommendedName>
        <fullName evidence="1">F-box domain-containing protein</fullName>
    </recommendedName>
</protein>
<dbReference type="InterPro" id="IPR001810">
    <property type="entry name" value="F-box_dom"/>
</dbReference>
<dbReference type="Pfam" id="PF00646">
    <property type="entry name" value="F-box"/>
    <property type="match status" value="1"/>
</dbReference>
<dbReference type="InterPro" id="IPR036047">
    <property type="entry name" value="F-box-like_dom_sf"/>
</dbReference>
<gene>
    <name evidence="2" type="ORF">OSB1V03_LOCUS7158</name>
</gene>